<evidence type="ECO:0000259" key="7">
    <source>
        <dbReference type="SMART" id="SM00775"/>
    </source>
</evidence>
<dbReference type="InterPro" id="IPR031315">
    <property type="entry name" value="LNS2/PITP"/>
</dbReference>
<evidence type="ECO:0000256" key="5">
    <source>
        <dbReference type="ARBA" id="ARBA00022801"/>
    </source>
</evidence>
<comment type="caution">
    <text evidence="8">The sequence shown here is derived from an EMBL/GenBank/DDBJ whole genome shotgun (WGS) entry which is preliminary data.</text>
</comment>
<feature type="compositionally biased region" description="Polar residues" evidence="6">
    <location>
        <begin position="726"/>
        <end position="735"/>
    </location>
</feature>
<feature type="region of interest" description="Disordered" evidence="6">
    <location>
        <begin position="836"/>
        <end position="890"/>
    </location>
</feature>
<feature type="compositionally biased region" description="Low complexity" evidence="6">
    <location>
        <begin position="665"/>
        <end position="674"/>
    </location>
</feature>
<dbReference type="EC" id="3.1.3.4" evidence="4"/>
<evidence type="ECO:0000313" key="8">
    <source>
        <dbReference type="EMBL" id="KAF0308290.1"/>
    </source>
</evidence>
<proteinExistence type="inferred from homology"/>
<dbReference type="GO" id="GO:0005634">
    <property type="term" value="C:nucleus"/>
    <property type="evidence" value="ECO:0007669"/>
    <property type="project" value="TreeGrafter"/>
</dbReference>
<organism evidence="8 9">
    <name type="scientific">Amphibalanus amphitrite</name>
    <name type="common">Striped barnacle</name>
    <name type="synonym">Balanus amphitrite</name>
    <dbReference type="NCBI Taxonomy" id="1232801"/>
    <lineage>
        <taxon>Eukaryota</taxon>
        <taxon>Metazoa</taxon>
        <taxon>Ecdysozoa</taxon>
        <taxon>Arthropoda</taxon>
        <taxon>Crustacea</taxon>
        <taxon>Multicrustacea</taxon>
        <taxon>Cirripedia</taxon>
        <taxon>Thoracica</taxon>
        <taxon>Thoracicalcarea</taxon>
        <taxon>Balanomorpha</taxon>
        <taxon>Balanoidea</taxon>
        <taxon>Balanidae</taxon>
        <taxon>Amphibalaninae</taxon>
        <taxon>Amphibalanus</taxon>
    </lineage>
</organism>
<feature type="domain" description="LNS2/PITP" evidence="7">
    <location>
        <begin position="943"/>
        <end position="1098"/>
    </location>
</feature>
<dbReference type="Pfam" id="PF08235">
    <property type="entry name" value="LNS2"/>
    <property type="match status" value="1"/>
</dbReference>
<evidence type="ECO:0000256" key="6">
    <source>
        <dbReference type="SAM" id="MobiDB-lite"/>
    </source>
</evidence>
<protein>
    <recommendedName>
        <fullName evidence="4">phosphatidate phosphatase</fullName>
        <ecNumber evidence="4">3.1.3.4</ecNumber>
    </recommendedName>
</protein>
<feature type="compositionally biased region" description="Basic and acidic residues" evidence="6">
    <location>
        <begin position="523"/>
        <end position="535"/>
    </location>
</feature>
<feature type="compositionally biased region" description="Polar residues" evidence="6">
    <location>
        <begin position="407"/>
        <end position="416"/>
    </location>
</feature>
<dbReference type="GO" id="GO:0009062">
    <property type="term" value="P:fatty acid catabolic process"/>
    <property type="evidence" value="ECO:0007669"/>
    <property type="project" value="TreeGrafter"/>
</dbReference>
<feature type="compositionally biased region" description="Basic residues" evidence="6">
    <location>
        <begin position="307"/>
        <end position="322"/>
    </location>
</feature>
<feature type="region of interest" description="Disordered" evidence="6">
    <location>
        <begin position="651"/>
        <end position="792"/>
    </location>
</feature>
<evidence type="ECO:0000256" key="1">
    <source>
        <dbReference type="ARBA" id="ARBA00001180"/>
    </source>
</evidence>
<feature type="compositionally biased region" description="Basic and acidic residues" evidence="6">
    <location>
        <begin position="392"/>
        <end position="405"/>
    </location>
</feature>
<feature type="region of interest" description="Disordered" evidence="6">
    <location>
        <begin position="290"/>
        <end position="338"/>
    </location>
</feature>
<feature type="compositionally biased region" description="Basic residues" evidence="6">
    <location>
        <begin position="655"/>
        <end position="664"/>
    </location>
</feature>
<dbReference type="Pfam" id="PF16876">
    <property type="entry name" value="Lipin_mid"/>
    <property type="match status" value="1"/>
</dbReference>
<dbReference type="InterPro" id="IPR031703">
    <property type="entry name" value="Lipin_mid"/>
</dbReference>
<feature type="compositionally biased region" description="Low complexity" evidence="6">
    <location>
        <begin position="445"/>
        <end position="465"/>
    </location>
</feature>
<comment type="cofactor">
    <cofactor evidence="2">
        <name>Mg(2+)</name>
        <dbReference type="ChEBI" id="CHEBI:18420"/>
    </cofactor>
</comment>
<dbReference type="GO" id="GO:0008195">
    <property type="term" value="F:phosphatidate phosphatase activity"/>
    <property type="evidence" value="ECO:0007669"/>
    <property type="project" value="UniProtKB-EC"/>
</dbReference>
<evidence type="ECO:0000256" key="2">
    <source>
        <dbReference type="ARBA" id="ARBA00001946"/>
    </source>
</evidence>
<dbReference type="InterPro" id="IPR026058">
    <property type="entry name" value="LIPIN"/>
</dbReference>
<dbReference type="PANTHER" id="PTHR12181:SF12">
    <property type="entry name" value="PHOSPHATIDATE PHOSPHATASE"/>
    <property type="match status" value="1"/>
</dbReference>
<dbReference type="InterPro" id="IPR013209">
    <property type="entry name" value="LNS2"/>
</dbReference>
<dbReference type="GO" id="GO:0019432">
    <property type="term" value="P:triglyceride biosynthetic process"/>
    <property type="evidence" value="ECO:0007669"/>
    <property type="project" value="TreeGrafter"/>
</dbReference>
<dbReference type="GO" id="GO:0003713">
    <property type="term" value="F:transcription coactivator activity"/>
    <property type="evidence" value="ECO:0007669"/>
    <property type="project" value="TreeGrafter"/>
</dbReference>
<dbReference type="AlphaFoldDB" id="A0A6A4WX96"/>
<comment type="similarity">
    <text evidence="3">Belongs to the lipin family.</text>
</comment>
<dbReference type="InterPro" id="IPR007651">
    <property type="entry name" value="Lipin_N"/>
</dbReference>
<evidence type="ECO:0000256" key="4">
    <source>
        <dbReference type="ARBA" id="ARBA00012638"/>
    </source>
</evidence>
<feature type="region of interest" description="Disordered" evidence="6">
    <location>
        <begin position="523"/>
        <end position="562"/>
    </location>
</feature>
<reference evidence="8 9" key="1">
    <citation type="submission" date="2019-07" db="EMBL/GenBank/DDBJ databases">
        <title>Draft genome assembly of a fouling barnacle, Amphibalanus amphitrite (Darwin, 1854): The first reference genome for Thecostraca.</title>
        <authorList>
            <person name="Kim W."/>
        </authorList>
    </citation>
    <scope>NUCLEOTIDE SEQUENCE [LARGE SCALE GENOMIC DNA]</scope>
    <source>
        <strain evidence="8">SNU_AA5</strain>
        <tissue evidence="8">Soma without cirri and trophi</tissue>
    </source>
</reference>
<evidence type="ECO:0000256" key="3">
    <source>
        <dbReference type="ARBA" id="ARBA00005476"/>
    </source>
</evidence>
<dbReference type="PANTHER" id="PTHR12181">
    <property type="entry name" value="LIPIN"/>
    <property type="match status" value="1"/>
</dbReference>
<feature type="compositionally biased region" description="Basic and acidic residues" evidence="6">
    <location>
        <begin position="858"/>
        <end position="867"/>
    </location>
</feature>
<dbReference type="SUPFAM" id="SSF56784">
    <property type="entry name" value="HAD-like"/>
    <property type="match status" value="1"/>
</dbReference>
<dbReference type="EMBL" id="VIIS01000496">
    <property type="protein sequence ID" value="KAF0308290.1"/>
    <property type="molecule type" value="Genomic_DNA"/>
</dbReference>
<sequence>MNYIGKFLSNFKEFYNEINTATLTGAIDVVVAQQEDGSFISSPFHVRFGKIGVLKSKEKIVDIEINGRPVDIHMKLGESGEAFFVAPVGEGEELGSAELATSPLPRPLPARALFAADESSPRPVDGRQLDSSEPFSLQGAAAELAAGAAVVGTPVNTHLSVAQLDCELPAPPADPHQPPTPGARAHMTVTDLSCDVVPAPGSAAADAHAHMTVTDVTTVPDTPGAAAQSTVTTDMSCQVQPRPGDSPVTFKARKVEKLVKLDGSTMFVPIKNTEKVCASTQTERLLCASGPAAPLESRASADDREPVKKRKSKKRKTAKHRRSLSETKMESAQDDEIFQMEDVKQEVRASRASLDDWTSRLNCPQDCHPFSDTDISPRGSPHSSRAATPIKSDTEFEIERERLVSDEGSQTDTTVWQWGELPSPSRSSAPPPPGEPAEAAGGGAASARATEAGTTSTAAATTTTASEERSMLSGMFSFMRKTKKARHDPVAEGIYLDDLNLESLDPEVAALYFPRSQALAGGDKEAAADSGADHCLDEDEGNGSSIPHSPSPSSPHSCDHRPLDLELGDVAMSLCGGLEGNFDGSVPESLFLQCLVTYDELCDEPRLLERPELVVRINGRYYNWATAAPLLCSTVMFRRPLPPRTLERLAEQTMPKKKPAKKGSGRSYSWWSWRRSGEPPPADSQPDTAPEAVQVETAAVTGAAPPQVTSAAPPPVTGDHPVITDVTESADTESVTEGLVTEPVTPTEGRVTEPMPELVSRQDTETEGQVGEPSGQVAEPSEDGAPPLVEPLSGEPLVEAAEEALGGEVAPGPLREDESRAGLEPADLTALTAECETQTGTPPGTPGRLWQSRPSSDTGERQRHSESDDTAEEEFGPGPDSGPGSGADGERLFKKTLRLSSEMIAKLGLHEGQNEALFSVTTAYQGTSRCKCNIFLWRYDDKIVVSDIDGTITKSDVLGHILPIVGQNWAQSGVAALYSKIRDNGYKFLYLSARAIGQAPITREYLKSVRQGDLSLPDGPLLLSPSSLVSALHREVIERRPEDFKIPCLRDIQALFPGRNPLYAGYGNRVNDAFAYRAVGIPSSRIFTINHRGELRHELTQTFQSSYTNLTHIVDHFFPPCGDRDDVANLDYNSFVYWRDPIPELSELPQL</sequence>
<keyword evidence="9" id="KW-1185">Reference proteome</keyword>
<comment type="catalytic activity">
    <reaction evidence="1">
        <text>a 1,2-diacyl-sn-glycero-3-phosphate + H2O = a 1,2-diacyl-sn-glycerol + phosphate</text>
        <dbReference type="Rhea" id="RHEA:27429"/>
        <dbReference type="ChEBI" id="CHEBI:15377"/>
        <dbReference type="ChEBI" id="CHEBI:17815"/>
        <dbReference type="ChEBI" id="CHEBI:43474"/>
        <dbReference type="ChEBI" id="CHEBI:58608"/>
        <dbReference type="EC" id="3.1.3.4"/>
    </reaction>
    <physiologicalReaction direction="left-to-right" evidence="1">
        <dbReference type="Rhea" id="RHEA:27430"/>
    </physiologicalReaction>
</comment>
<dbReference type="InterPro" id="IPR036412">
    <property type="entry name" value="HAD-like_sf"/>
</dbReference>
<dbReference type="OrthoDB" id="4567at2759"/>
<keyword evidence="5" id="KW-0378">Hydrolase</keyword>
<dbReference type="Pfam" id="PF04571">
    <property type="entry name" value="Lipin_N"/>
    <property type="match status" value="1"/>
</dbReference>
<dbReference type="SMART" id="SM00775">
    <property type="entry name" value="LNS2"/>
    <property type="match status" value="1"/>
</dbReference>
<dbReference type="GO" id="GO:0032869">
    <property type="term" value="P:cellular response to insulin stimulus"/>
    <property type="evidence" value="ECO:0007669"/>
    <property type="project" value="TreeGrafter"/>
</dbReference>
<dbReference type="EMBL" id="VIIS01000496">
    <property type="protein sequence ID" value="KAF0308291.1"/>
    <property type="molecule type" value="Genomic_DNA"/>
</dbReference>
<feature type="region of interest" description="Disordered" evidence="6">
    <location>
        <begin position="368"/>
        <end position="469"/>
    </location>
</feature>
<dbReference type="Proteomes" id="UP000440578">
    <property type="component" value="Unassembled WGS sequence"/>
</dbReference>
<gene>
    <name evidence="8" type="primary">LPIN3_1</name>
    <name evidence="8" type="ORF">FJT64_020470</name>
</gene>
<name>A0A6A4WX96_AMPAM</name>
<accession>A0A6A4WX96</accession>
<evidence type="ECO:0000313" key="9">
    <source>
        <dbReference type="Proteomes" id="UP000440578"/>
    </source>
</evidence>
<dbReference type="GO" id="GO:0045944">
    <property type="term" value="P:positive regulation of transcription by RNA polymerase II"/>
    <property type="evidence" value="ECO:0007669"/>
    <property type="project" value="TreeGrafter"/>
</dbReference>